<dbReference type="Proteomes" id="UP000001693">
    <property type="component" value="Chromosome"/>
</dbReference>
<evidence type="ECO:0000256" key="2">
    <source>
        <dbReference type="SAM" id="SignalP"/>
    </source>
</evidence>
<dbReference type="OrthoDB" id="8804471at2"/>
<keyword evidence="4" id="KW-1185">Reference proteome</keyword>
<dbReference type="AlphaFoldDB" id="B1XZZ8"/>
<keyword evidence="2" id="KW-0732">Signal</keyword>
<feature type="signal peptide" evidence="2">
    <location>
        <begin position="1"/>
        <end position="26"/>
    </location>
</feature>
<accession>B1XZZ8</accession>
<dbReference type="HOGENOM" id="CLU_675777_0_0_4"/>
<proteinExistence type="predicted"/>
<feature type="region of interest" description="Disordered" evidence="1">
    <location>
        <begin position="54"/>
        <end position="78"/>
    </location>
</feature>
<feature type="chain" id="PRO_5002771043" evidence="2">
    <location>
        <begin position="27"/>
        <end position="407"/>
    </location>
</feature>
<gene>
    <name evidence="3" type="ordered locus">Lcho_1858</name>
</gene>
<name>B1XZZ8_LEPCP</name>
<dbReference type="KEGG" id="lch:Lcho_1858"/>
<dbReference type="eggNOG" id="ENOG502ZC9D">
    <property type="taxonomic scope" value="Bacteria"/>
</dbReference>
<organism evidence="3 4">
    <name type="scientific">Leptothrix cholodnii (strain ATCC 51168 / LMG 8142 / SP-6)</name>
    <name type="common">Leptothrix discophora (strain SP-6)</name>
    <dbReference type="NCBI Taxonomy" id="395495"/>
    <lineage>
        <taxon>Bacteria</taxon>
        <taxon>Pseudomonadati</taxon>
        <taxon>Pseudomonadota</taxon>
        <taxon>Betaproteobacteria</taxon>
        <taxon>Burkholderiales</taxon>
        <taxon>Sphaerotilaceae</taxon>
        <taxon>Leptothrix</taxon>
    </lineage>
</organism>
<reference evidence="3 4" key="1">
    <citation type="submission" date="2008-03" db="EMBL/GenBank/DDBJ databases">
        <title>Complete sequence of Leptothrix cholodnii SP-6.</title>
        <authorList>
            <consortium name="US DOE Joint Genome Institute"/>
            <person name="Copeland A."/>
            <person name="Lucas S."/>
            <person name="Lapidus A."/>
            <person name="Glavina del Rio T."/>
            <person name="Dalin E."/>
            <person name="Tice H."/>
            <person name="Bruce D."/>
            <person name="Goodwin L."/>
            <person name="Pitluck S."/>
            <person name="Chertkov O."/>
            <person name="Brettin T."/>
            <person name="Detter J.C."/>
            <person name="Han C."/>
            <person name="Kuske C.R."/>
            <person name="Schmutz J."/>
            <person name="Larimer F."/>
            <person name="Land M."/>
            <person name="Hauser L."/>
            <person name="Kyrpides N."/>
            <person name="Lykidis A."/>
            <person name="Emerson D."/>
            <person name="Richardson P."/>
        </authorList>
    </citation>
    <scope>NUCLEOTIDE SEQUENCE [LARGE SCALE GENOMIC DNA]</scope>
    <source>
        <strain evidence="4">ATCC 51168 / LMG 8142 / SP-6</strain>
    </source>
</reference>
<evidence type="ECO:0000313" key="3">
    <source>
        <dbReference type="EMBL" id="ACB34125.1"/>
    </source>
</evidence>
<evidence type="ECO:0000256" key="1">
    <source>
        <dbReference type="SAM" id="MobiDB-lite"/>
    </source>
</evidence>
<evidence type="ECO:0000313" key="4">
    <source>
        <dbReference type="Proteomes" id="UP000001693"/>
    </source>
</evidence>
<dbReference type="RefSeq" id="WP_012346886.1">
    <property type="nucleotide sequence ID" value="NC_010524.1"/>
</dbReference>
<dbReference type="EMBL" id="CP001013">
    <property type="protein sequence ID" value="ACB34125.1"/>
    <property type="molecule type" value="Genomic_DNA"/>
</dbReference>
<protein>
    <submittedName>
        <fullName evidence="3">Uncharacterized protein</fullName>
    </submittedName>
</protein>
<dbReference type="STRING" id="395495.Lcho_1858"/>
<sequence length="407" mass="42826" precursor="true">MPIPPPFLRRAALAAACFSATAPTLAHDLSQDPLPATPGWRIGAAAAVTSMSASERLPAARHPGLPGSGQTAADRSGPGLEHATLEAALAFGQRQGAVLAIGKHGSDRVHTEAARLDSRWQIGLDRLSVQLGRDRVPMGPVLTGAGHFDRYALAPLAKRLVLNDDWISDGLNLRWERGVAEGLQSVDAGLWRARTWPGGLDGRLAPAVHLGGSWGDWNLSGFAASLAPRARGTPSAAADAPHTHGQPDCRRSLAAVACFDGQTRLLGGSLMWDGHDSGWIVTAAGLLQRDRGTLAAQLGITDYRGTTRAGWLDVQRLLGQGWIVGLRAERASATHRLVGPGATLVSADAGLDGNHPITRLASALTWEPGGGWLLGLEAGTERSALPTNRWIGLRAAWSAPELLRGDW</sequence>